<dbReference type="SUPFAM" id="SSF52540">
    <property type="entry name" value="P-loop containing nucleoside triphosphate hydrolases"/>
    <property type="match status" value="1"/>
</dbReference>
<evidence type="ECO:0000259" key="4">
    <source>
        <dbReference type="PROSITE" id="PS50893"/>
    </source>
</evidence>
<dbReference type="SMART" id="SM00382">
    <property type="entry name" value="AAA"/>
    <property type="match status" value="1"/>
</dbReference>
<evidence type="ECO:0000256" key="3">
    <source>
        <dbReference type="ARBA" id="ARBA00022840"/>
    </source>
</evidence>
<dbReference type="PANTHER" id="PTHR42788">
    <property type="entry name" value="TAURINE IMPORT ATP-BINDING PROTEIN-RELATED"/>
    <property type="match status" value="1"/>
</dbReference>
<dbReference type="GO" id="GO:0016887">
    <property type="term" value="F:ATP hydrolysis activity"/>
    <property type="evidence" value="ECO:0007669"/>
    <property type="project" value="InterPro"/>
</dbReference>
<evidence type="ECO:0000256" key="2">
    <source>
        <dbReference type="ARBA" id="ARBA00022741"/>
    </source>
</evidence>
<dbReference type="EMBL" id="FLUQ01000002">
    <property type="protein sequence ID" value="SBW03866.1"/>
    <property type="molecule type" value="Genomic_DNA"/>
</dbReference>
<reference evidence="5" key="1">
    <citation type="submission" date="2016-04" db="EMBL/GenBank/DDBJ databases">
        <authorList>
            <person name="Evans L.H."/>
            <person name="Alamgir A."/>
            <person name="Owens N."/>
            <person name="Weber N.D."/>
            <person name="Virtaneva K."/>
            <person name="Barbian K."/>
            <person name="Babar A."/>
            <person name="Rosenke K."/>
        </authorList>
    </citation>
    <scope>NUCLEOTIDE SEQUENCE</scope>
    <source>
        <strain evidence="5">86</strain>
    </source>
</reference>
<name>A0A212JWM2_9DELT</name>
<dbReference type="InterPro" id="IPR003439">
    <property type="entry name" value="ABC_transporter-like_ATP-bd"/>
</dbReference>
<evidence type="ECO:0000313" key="5">
    <source>
        <dbReference type="EMBL" id="SBW03866.1"/>
    </source>
</evidence>
<dbReference type="InterPro" id="IPR017871">
    <property type="entry name" value="ABC_transporter-like_CS"/>
</dbReference>
<dbReference type="InterPro" id="IPR027417">
    <property type="entry name" value="P-loop_NTPase"/>
</dbReference>
<proteinExistence type="predicted"/>
<feature type="domain" description="ABC transporter" evidence="4">
    <location>
        <begin position="8"/>
        <end position="243"/>
    </location>
</feature>
<dbReference type="InterPro" id="IPR003593">
    <property type="entry name" value="AAA+_ATPase"/>
</dbReference>
<keyword evidence="2" id="KW-0547">Nucleotide-binding</keyword>
<dbReference type="Gene3D" id="3.40.50.300">
    <property type="entry name" value="P-loop containing nucleotide triphosphate hydrolases"/>
    <property type="match status" value="1"/>
</dbReference>
<dbReference type="CDD" id="cd03293">
    <property type="entry name" value="ABC_NrtD_SsuB_transporters"/>
    <property type="match status" value="1"/>
</dbReference>
<gene>
    <name evidence="5" type="primary">tauB</name>
    <name evidence="5" type="ORF">KL86DPRO_20216</name>
</gene>
<dbReference type="PROSITE" id="PS00211">
    <property type="entry name" value="ABC_TRANSPORTER_1"/>
    <property type="match status" value="1"/>
</dbReference>
<sequence length="266" mass="28905">MAVTPLALELVNVEKVFPGSAGGAPVRALSGFSLAVAPGEYVALLGESGCGKSTLLALAAGLTSPDAGQVFCEGREVKRPDRHRMLMFQEDALFPWLDVLGNVLYGLSFVPGLTNAHKKARALEFLDMVGLANFRHFRVHELSGGMRQRAALARALAPDPHVLLMDEPFSALDAMTREQLYADLQRIWQETGKTVVMVTHNVREAVCLSGRVVLMAKGGRLVADERVNLQYPRCMNDVALAETAGRIQAYLQTDSEKFVAGKRGDK</sequence>
<dbReference type="AlphaFoldDB" id="A0A212JWM2"/>
<accession>A0A212JWM2</accession>
<protein>
    <submittedName>
        <fullName evidence="5">Taurine transporter subunit ATP-binding component of ABC superfamily</fullName>
    </submittedName>
</protein>
<evidence type="ECO:0000256" key="1">
    <source>
        <dbReference type="ARBA" id="ARBA00022448"/>
    </source>
</evidence>
<dbReference type="GO" id="GO:0005524">
    <property type="term" value="F:ATP binding"/>
    <property type="evidence" value="ECO:0007669"/>
    <property type="project" value="UniProtKB-KW"/>
</dbReference>
<keyword evidence="3 5" id="KW-0067">ATP-binding</keyword>
<keyword evidence="1" id="KW-0813">Transport</keyword>
<dbReference type="PANTHER" id="PTHR42788:SF13">
    <property type="entry name" value="ALIPHATIC SULFONATES IMPORT ATP-BINDING PROTEIN SSUB"/>
    <property type="match status" value="1"/>
</dbReference>
<organism evidence="5">
    <name type="scientific">uncultured delta proteobacterium</name>
    <dbReference type="NCBI Taxonomy" id="34034"/>
    <lineage>
        <taxon>Bacteria</taxon>
        <taxon>Deltaproteobacteria</taxon>
        <taxon>environmental samples</taxon>
    </lineage>
</organism>
<dbReference type="InterPro" id="IPR050166">
    <property type="entry name" value="ABC_transporter_ATP-bind"/>
</dbReference>
<dbReference type="PROSITE" id="PS50893">
    <property type="entry name" value="ABC_TRANSPORTER_2"/>
    <property type="match status" value="1"/>
</dbReference>
<dbReference type="Pfam" id="PF00005">
    <property type="entry name" value="ABC_tran"/>
    <property type="match status" value="1"/>
</dbReference>